<dbReference type="SUPFAM" id="SSF56672">
    <property type="entry name" value="DNA/RNA polymerases"/>
    <property type="match status" value="1"/>
</dbReference>
<dbReference type="Gene3D" id="2.40.70.10">
    <property type="entry name" value="Acid Proteases"/>
    <property type="match status" value="1"/>
</dbReference>
<dbReference type="CDD" id="cd01647">
    <property type="entry name" value="RT_LTR"/>
    <property type="match status" value="1"/>
</dbReference>
<dbReference type="Gene3D" id="3.10.10.10">
    <property type="entry name" value="HIV Type 1 Reverse Transcriptase, subunit A, domain 1"/>
    <property type="match status" value="1"/>
</dbReference>
<dbReference type="InterPro" id="IPR000477">
    <property type="entry name" value="RT_dom"/>
</dbReference>
<feature type="domain" description="Reverse transcriptase" evidence="1">
    <location>
        <begin position="115"/>
        <end position="214"/>
    </location>
</feature>
<dbReference type="Gene3D" id="3.30.70.270">
    <property type="match status" value="1"/>
</dbReference>
<accession>A0AAW2LEB3</accession>
<reference evidence="2" key="2">
    <citation type="journal article" date="2024" name="Plant">
        <title>Genomic evolution and insights into agronomic trait innovations of Sesamum species.</title>
        <authorList>
            <person name="Miao H."/>
            <person name="Wang L."/>
            <person name="Qu L."/>
            <person name="Liu H."/>
            <person name="Sun Y."/>
            <person name="Le M."/>
            <person name="Wang Q."/>
            <person name="Wei S."/>
            <person name="Zheng Y."/>
            <person name="Lin W."/>
            <person name="Duan Y."/>
            <person name="Cao H."/>
            <person name="Xiong S."/>
            <person name="Wang X."/>
            <person name="Wei L."/>
            <person name="Li C."/>
            <person name="Ma Q."/>
            <person name="Ju M."/>
            <person name="Zhao R."/>
            <person name="Li G."/>
            <person name="Mu C."/>
            <person name="Tian Q."/>
            <person name="Mei H."/>
            <person name="Zhang T."/>
            <person name="Gao T."/>
            <person name="Zhang H."/>
        </authorList>
    </citation>
    <scope>NUCLEOTIDE SEQUENCE</scope>
    <source>
        <strain evidence="2">G01</strain>
    </source>
</reference>
<sequence>MVNGKEVHMLVGSRSTHNFINEKVVKALEIKIEPTTPIVVTVAVGYKMTKPQSMPPVRNIEHMIEWRPDAIPKKQQPYRYAYGQKTEIENIVRGMLKSGIIQESQSSFASPVLLVKKKDGGWRLCLDYRYLNQLTIKHNFPIPVIDELLDEFHGAKYFSKIDLRSGYLQIRMRDEDVSKTSFITHSGHNEFLVMPLRNAPPTFQALMKHIFEPFL</sequence>
<dbReference type="InterPro" id="IPR021109">
    <property type="entry name" value="Peptidase_aspartic_dom_sf"/>
</dbReference>
<dbReference type="InterPro" id="IPR043128">
    <property type="entry name" value="Rev_trsase/Diguanyl_cyclase"/>
</dbReference>
<name>A0AAW2LEB3_9LAMI</name>
<protein>
    <submittedName>
        <fullName evidence="2">Transposon Ty3-G Gag-Pol polyprotein</fullName>
    </submittedName>
</protein>
<dbReference type="InterPro" id="IPR043502">
    <property type="entry name" value="DNA/RNA_pol_sf"/>
</dbReference>
<dbReference type="PANTHER" id="PTHR24559:SF450">
    <property type="entry name" value="RNA-DIRECTED DNA POLYMERASE HOMOLOG"/>
    <property type="match status" value="1"/>
</dbReference>
<dbReference type="EMBL" id="JACGWK010000014">
    <property type="protein sequence ID" value="KAL0317386.1"/>
    <property type="molecule type" value="Genomic_DNA"/>
</dbReference>
<gene>
    <name evidence="2" type="ORF">Sangu_2152900</name>
</gene>
<evidence type="ECO:0000259" key="1">
    <source>
        <dbReference type="Pfam" id="PF00078"/>
    </source>
</evidence>
<dbReference type="PANTHER" id="PTHR24559">
    <property type="entry name" value="TRANSPOSON TY3-I GAG-POL POLYPROTEIN"/>
    <property type="match status" value="1"/>
</dbReference>
<reference evidence="2" key="1">
    <citation type="submission" date="2020-06" db="EMBL/GenBank/DDBJ databases">
        <authorList>
            <person name="Li T."/>
            <person name="Hu X."/>
            <person name="Zhang T."/>
            <person name="Song X."/>
            <person name="Zhang H."/>
            <person name="Dai N."/>
            <person name="Sheng W."/>
            <person name="Hou X."/>
            <person name="Wei L."/>
        </authorList>
    </citation>
    <scope>NUCLEOTIDE SEQUENCE</scope>
    <source>
        <strain evidence="2">G01</strain>
        <tissue evidence="2">Leaf</tissue>
    </source>
</reference>
<dbReference type="InterPro" id="IPR053134">
    <property type="entry name" value="RNA-dir_DNA_polymerase"/>
</dbReference>
<comment type="caution">
    <text evidence="2">The sequence shown here is derived from an EMBL/GenBank/DDBJ whole genome shotgun (WGS) entry which is preliminary data.</text>
</comment>
<organism evidence="2">
    <name type="scientific">Sesamum angustifolium</name>
    <dbReference type="NCBI Taxonomy" id="2727405"/>
    <lineage>
        <taxon>Eukaryota</taxon>
        <taxon>Viridiplantae</taxon>
        <taxon>Streptophyta</taxon>
        <taxon>Embryophyta</taxon>
        <taxon>Tracheophyta</taxon>
        <taxon>Spermatophyta</taxon>
        <taxon>Magnoliopsida</taxon>
        <taxon>eudicotyledons</taxon>
        <taxon>Gunneridae</taxon>
        <taxon>Pentapetalae</taxon>
        <taxon>asterids</taxon>
        <taxon>lamiids</taxon>
        <taxon>Lamiales</taxon>
        <taxon>Pedaliaceae</taxon>
        <taxon>Sesamum</taxon>
    </lineage>
</organism>
<dbReference type="Pfam" id="PF00078">
    <property type="entry name" value="RVT_1"/>
    <property type="match status" value="1"/>
</dbReference>
<dbReference type="CDD" id="cd00303">
    <property type="entry name" value="retropepsin_like"/>
    <property type="match status" value="1"/>
</dbReference>
<dbReference type="AlphaFoldDB" id="A0AAW2LEB3"/>
<evidence type="ECO:0000313" key="2">
    <source>
        <dbReference type="EMBL" id="KAL0317386.1"/>
    </source>
</evidence>
<proteinExistence type="predicted"/>